<evidence type="ECO:0000313" key="1">
    <source>
        <dbReference type="EMBL" id="KKM14128.1"/>
    </source>
</evidence>
<comment type="caution">
    <text evidence="1">The sequence shown here is derived from an EMBL/GenBank/DDBJ whole genome shotgun (WGS) entry which is preliminary data.</text>
</comment>
<sequence length="46" mass="5339">MMWEYKTLTGQTDRDLNILGSQGWELINITLSPSGGLTFYFKREVK</sequence>
<accession>A0A0F9JW71</accession>
<reference evidence="1" key="1">
    <citation type="journal article" date="2015" name="Nature">
        <title>Complex archaea that bridge the gap between prokaryotes and eukaryotes.</title>
        <authorList>
            <person name="Spang A."/>
            <person name="Saw J.H."/>
            <person name="Jorgensen S.L."/>
            <person name="Zaremba-Niedzwiedzka K."/>
            <person name="Martijn J."/>
            <person name="Lind A.E."/>
            <person name="van Eijk R."/>
            <person name="Schleper C."/>
            <person name="Guy L."/>
            <person name="Ettema T.J."/>
        </authorList>
    </citation>
    <scope>NUCLEOTIDE SEQUENCE</scope>
</reference>
<evidence type="ECO:0008006" key="2">
    <source>
        <dbReference type="Google" id="ProtNLM"/>
    </source>
</evidence>
<organism evidence="1">
    <name type="scientific">marine sediment metagenome</name>
    <dbReference type="NCBI Taxonomy" id="412755"/>
    <lineage>
        <taxon>unclassified sequences</taxon>
        <taxon>metagenomes</taxon>
        <taxon>ecological metagenomes</taxon>
    </lineage>
</organism>
<name>A0A0F9JW71_9ZZZZ</name>
<protein>
    <recommendedName>
        <fullName evidence="2">DUF4177 domain-containing protein</fullName>
    </recommendedName>
</protein>
<dbReference type="AlphaFoldDB" id="A0A0F9JW71"/>
<dbReference type="EMBL" id="LAZR01015223">
    <property type="protein sequence ID" value="KKM14128.1"/>
    <property type="molecule type" value="Genomic_DNA"/>
</dbReference>
<gene>
    <name evidence="1" type="ORF">LCGC14_1709310</name>
</gene>
<proteinExistence type="predicted"/>